<evidence type="ECO:0000313" key="2">
    <source>
        <dbReference type="EMBL" id="TCD54625.1"/>
    </source>
</evidence>
<evidence type="ECO:0000313" key="3">
    <source>
        <dbReference type="Proteomes" id="UP000291289"/>
    </source>
</evidence>
<keyword evidence="1" id="KW-1133">Transmembrane helix</keyword>
<dbReference type="Proteomes" id="UP000291289">
    <property type="component" value="Unassembled WGS sequence"/>
</dbReference>
<name>A0A4R0QTK9_9BIFI</name>
<organism evidence="2 3">
    <name type="scientific">Alloscardovia theropitheci</name>
    <dbReference type="NCBI Taxonomy" id="2496842"/>
    <lineage>
        <taxon>Bacteria</taxon>
        <taxon>Bacillati</taxon>
        <taxon>Actinomycetota</taxon>
        <taxon>Actinomycetes</taxon>
        <taxon>Bifidobacteriales</taxon>
        <taxon>Bifidobacteriaceae</taxon>
        <taxon>Alloscardovia</taxon>
    </lineage>
</organism>
<sequence length="111" mass="12035">MDINLIMVFGLCVMISICGAVLGYWENLQSHTNARVPIVLDRVVESGVLALPLYIIIFTLIMAICSAQGIVPRLSHTSIWLSGIVCACACTSIIVVSRKTGKSNAEEEQKI</sequence>
<keyword evidence="1" id="KW-0472">Membrane</keyword>
<keyword evidence="3" id="KW-1185">Reference proteome</keyword>
<reference evidence="2 3" key="1">
    <citation type="submission" date="2018-12" db="EMBL/GenBank/DDBJ databases">
        <title>Alloscrdovia theropitheci sp. nov: a novel taxon from the feces of the bleeding-herat monkey (Theropithecus geleda).</title>
        <authorList>
            <person name="Modesto M."/>
        </authorList>
    </citation>
    <scope>NUCLEOTIDE SEQUENCE [LARGE SCALE GENOMIC DNA]</scope>
    <source>
        <strain evidence="2 3">GLDI4/2</strain>
    </source>
</reference>
<comment type="caution">
    <text evidence="2">The sequence shown here is derived from an EMBL/GenBank/DDBJ whole genome shotgun (WGS) entry which is preliminary data.</text>
</comment>
<feature type="transmembrane region" description="Helical" evidence="1">
    <location>
        <begin position="77"/>
        <end position="96"/>
    </location>
</feature>
<feature type="transmembrane region" description="Helical" evidence="1">
    <location>
        <begin position="6"/>
        <end position="25"/>
    </location>
</feature>
<protein>
    <submittedName>
        <fullName evidence="2">Uncharacterized protein</fullName>
    </submittedName>
</protein>
<evidence type="ECO:0000256" key="1">
    <source>
        <dbReference type="SAM" id="Phobius"/>
    </source>
</evidence>
<accession>A0A4R0QTK9</accession>
<dbReference type="AlphaFoldDB" id="A0A4R0QTK9"/>
<proteinExistence type="predicted"/>
<keyword evidence="1" id="KW-0812">Transmembrane</keyword>
<gene>
    <name evidence="2" type="ORF">EJ419_02430</name>
</gene>
<dbReference type="EMBL" id="RXLP01000011">
    <property type="protein sequence ID" value="TCD54625.1"/>
    <property type="molecule type" value="Genomic_DNA"/>
</dbReference>
<feature type="transmembrane region" description="Helical" evidence="1">
    <location>
        <begin position="46"/>
        <end position="71"/>
    </location>
</feature>